<evidence type="ECO:0000256" key="1">
    <source>
        <dbReference type="SAM" id="Phobius"/>
    </source>
</evidence>
<sequence length="111" mass="12002">MAQNVNRKMKKIWKEKLGRGGAPAHGSKSELVGLVVLVLSLLLLLVLSILAIGLVLTILAAGLHLVRILILHQAHLAFADCSVPGKNKIIRKFFSQMGIPQAALLCYNEPS</sequence>
<accession>G9YMG5</accession>
<gene>
    <name evidence="2" type="ORF">HMPREF0372_00687</name>
</gene>
<proteinExistence type="predicted"/>
<keyword evidence="1" id="KW-0472">Membrane</keyword>
<evidence type="ECO:0000313" key="3">
    <source>
        <dbReference type="Proteomes" id="UP000004459"/>
    </source>
</evidence>
<keyword evidence="1" id="KW-1133">Transmembrane helix</keyword>
<comment type="caution">
    <text evidence="2">The sequence shown here is derived from an EMBL/GenBank/DDBJ whole genome shotgun (WGS) entry which is preliminary data.</text>
</comment>
<keyword evidence="1" id="KW-0812">Transmembrane</keyword>
<dbReference type="HOGENOM" id="CLU_2154626_0_0_9"/>
<dbReference type="EMBL" id="AGCK01000047">
    <property type="protein sequence ID" value="EHM54091.1"/>
    <property type="molecule type" value="Genomic_DNA"/>
</dbReference>
<feature type="transmembrane region" description="Helical" evidence="1">
    <location>
        <begin position="31"/>
        <end position="63"/>
    </location>
</feature>
<dbReference type="AlphaFoldDB" id="G9YMG5"/>
<reference evidence="2 3" key="1">
    <citation type="submission" date="2011-08" db="EMBL/GenBank/DDBJ databases">
        <authorList>
            <person name="Weinstock G."/>
            <person name="Sodergren E."/>
            <person name="Clifton S."/>
            <person name="Fulton L."/>
            <person name="Fulton B."/>
            <person name="Courtney L."/>
            <person name="Fronick C."/>
            <person name="Harrison M."/>
            <person name="Strong C."/>
            <person name="Farmer C."/>
            <person name="Delahaunty K."/>
            <person name="Markovic C."/>
            <person name="Hall O."/>
            <person name="Minx P."/>
            <person name="Tomlinson C."/>
            <person name="Mitreva M."/>
            <person name="Hou S."/>
            <person name="Chen J."/>
            <person name="Wollam A."/>
            <person name="Pepin K.H."/>
            <person name="Johnson M."/>
            <person name="Bhonagiri V."/>
            <person name="Zhang X."/>
            <person name="Suruliraj S."/>
            <person name="Warren W."/>
            <person name="Chinwalla A."/>
            <person name="Mardis E.R."/>
            <person name="Wilson R.K."/>
        </authorList>
    </citation>
    <scope>NUCLEOTIDE SEQUENCE [LARGE SCALE GENOMIC DNA]</scope>
    <source>
        <strain evidence="2 3">ATCC 29863</strain>
    </source>
</reference>
<protein>
    <submittedName>
        <fullName evidence="2">Uncharacterized protein</fullName>
    </submittedName>
</protein>
<name>G9YMG5_FLAPL</name>
<evidence type="ECO:0000313" key="2">
    <source>
        <dbReference type="EMBL" id="EHM54091.1"/>
    </source>
</evidence>
<organism evidence="2 3">
    <name type="scientific">Flavonifractor plautii ATCC 29863</name>
    <dbReference type="NCBI Taxonomy" id="411475"/>
    <lineage>
        <taxon>Bacteria</taxon>
        <taxon>Bacillati</taxon>
        <taxon>Bacillota</taxon>
        <taxon>Clostridia</taxon>
        <taxon>Eubacteriales</taxon>
        <taxon>Oscillospiraceae</taxon>
        <taxon>Flavonifractor</taxon>
    </lineage>
</organism>
<dbReference type="Proteomes" id="UP000004459">
    <property type="component" value="Unassembled WGS sequence"/>
</dbReference>